<feature type="transmembrane region" description="Helical" evidence="6">
    <location>
        <begin position="29"/>
        <end position="50"/>
    </location>
</feature>
<evidence type="ECO:0000256" key="2">
    <source>
        <dbReference type="ARBA" id="ARBA00022475"/>
    </source>
</evidence>
<evidence type="ECO:0000256" key="5">
    <source>
        <dbReference type="ARBA" id="ARBA00023136"/>
    </source>
</evidence>
<evidence type="ECO:0000313" key="7">
    <source>
        <dbReference type="EMBL" id="PXX44878.1"/>
    </source>
</evidence>
<feature type="transmembrane region" description="Helical" evidence="6">
    <location>
        <begin position="91"/>
        <end position="110"/>
    </location>
</feature>
<evidence type="ECO:0000256" key="6">
    <source>
        <dbReference type="SAM" id="Phobius"/>
    </source>
</evidence>
<keyword evidence="2" id="KW-1003">Cell membrane</keyword>
<organism evidence="7 8">
    <name type="scientific">Undibacterium pigrum</name>
    <dbReference type="NCBI Taxonomy" id="401470"/>
    <lineage>
        <taxon>Bacteria</taxon>
        <taxon>Pseudomonadati</taxon>
        <taxon>Pseudomonadota</taxon>
        <taxon>Betaproteobacteria</taxon>
        <taxon>Burkholderiales</taxon>
        <taxon>Oxalobacteraceae</taxon>
        <taxon>Undibacterium</taxon>
    </lineage>
</organism>
<dbReference type="GO" id="GO:0005886">
    <property type="term" value="C:plasma membrane"/>
    <property type="evidence" value="ECO:0007669"/>
    <property type="project" value="UniProtKB-SubCell"/>
</dbReference>
<evidence type="ECO:0000313" key="8">
    <source>
        <dbReference type="Proteomes" id="UP000247792"/>
    </source>
</evidence>
<name>A0A318J9R4_9BURK</name>
<comment type="caution">
    <text evidence="7">The sequence shown here is derived from an EMBL/GenBank/DDBJ whole genome shotgun (WGS) entry which is preliminary data.</text>
</comment>
<dbReference type="OrthoDB" id="9181271at2"/>
<keyword evidence="3 6" id="KW-0812">Transmembrane</keyword>
<dbReference type="EMBL" id="QJKB01000002">
    <property type="protein sequence ID" value="PXX44878.1"/>
    <property type="molecule type" value="Genomic_DNA"/>
</dbReference>
<protein>
    <submittedName>
        <fullName evidence="7">ATP synthase protein I</fullName>
    </submittedName>
</protein>
<dbReference type="InterPro" id="IPR005598">
    <property type="entry name" value="ATP_synth_I"/>
</dbReference>
<dbReference type="Proteomes" id="UP000247792">
    <property type="component" value="Unassembled WGS sequence"/>
</dbReference>
<keyword evidence="5 6" id="KW-0472">Membrane</keyword>
<evidence type="ECO:0000256" key="1">
    <source>
        <dbReference type="ARBA" id="ARBA00004651"/>
    </source>
</evidence>
<dbReference type="Pfam" id="PF03899">
    <property type="entry name" value="ATP-synt_I"/>
    <property type="match status" value="1"/>
</dbReference>
<comment type="subcellular location">
    <subcellularLocation>
        <location evidence="1">Cell membrane</location>
        <topology evidence="1">Multi-pass membrane protein</topology>
    </subcellularLocation>
</comment>
<reference evidence="7 8" key="1">
    <citation type="submission" date="2018-05" db="EMBL/GenBank/DDBJ databases">
        <title>Genomic Encyclopedia of Type Strains, Phase IV (KMG-IV): sequencing the most valuable type-strain genomes for metagenomic binning, comparative biology and taxonomic classification.</title>
        <authorList>
            <person name="Goeker M."/>
        </authorList>
    </citation>
    <scope>NUCLEOTIDE SEQUENCE [LARGE SCALE GENOMIC DNA]</scope>
    <source>
        <strain evidence="7 8">DSM 19792</strain>
    </source>
</reference>
<evidence type="ECO:0000256" key="3">
    <source>
        <dbReference type="ARBA" id="ARBA00022692"/>
    </source>
</evidence>
<keyword evidence="8" id="KW-1185">Reference proteome</keyword>
<dbReference type="AlphaFoldDB" id="A0A318J9R4"/>
<evidence type="ECO:0000256" key="4">
    <source>
        <dbReference type="ARBA" id="ARBA00022989"/>
    </source>
</evidence>
<proteinExistence type="predicted"/>
<feature type="transmembrane region" description="Helical" evidence="6">
    <location>
        <begin position="62"/>
        <end position="85"/>
    </location>
</feature>
<sequence length="112" mass="12187">MARIILLQLVAALVVGLLAGIFGNISYGLSALFGGLSCAIPNALFALRLSMSARRPGGANPMSFFIGEFFKVISTVALMAAVVFWYPDVNWPAFLIAFIVVLKSYFILLFRH</sequence>
<dbReference type="RefSeq" id="WP_110254371.1">
    <property type="nucleotide sequence ID" value="NZ_QJKB01000002.1"/>
</dbReference>
<keyword evidence="4 6" id="KW-1133">Transmembrane helix</keyword>
<accession>A0A318J9R4</accession>
<gene>
    <name evidence="7" type="ORF">DFR42_10290</name>
</gene>